<keyword evidence="4 5" id="KW-0143">Chaperone</keyword>
<gene>
    <name evidence="6" type="ORF">K933_16102</name>
</gene>
<dbReference type="PRINTS" id="PR00304">
    <property type="entry name" value="TCOMPLEXTCP1"/>
</dbReference>
<dbReference type="InterPro" id="IPR054827">
    <property type="entry name" value="thermosome_alpha"/>
</dbReference>
<dbReference type="eggNOG" id="arCOG01257">
    <property type="taxonomic scope" value="Archaea"/>
</dbReference>
<keyword evidence="3 5" id="KW-0067">ATP-binding</keyword>
<dbReference type="SUPFAM" id="SSF48592">
    <property type="entry name" value="GroEL equatorial domain-like"/>
    <property type="match status" value="1"/>
</dbReference>
<dbReference type="Proteomes" id="UP000017840">
    <property type="component" value="Unassembled WGS sequence"/>
</dbReference>
<dbReference type="InterPro" id="IPR002423">
    <property type="entry name" value="Cpn60/GroEL/TCP-1"/>
</dbReference>
<dbReference type="InterPro" id="IPR053374">
    <property type="entry name" value="TCP-1_chaperonin"/>
</dbReference>
<dbReference type="EMBL" id="ASGZ01000064">
    <property type="protein sequence ID" value="ESP87056.1"/>
    <property type="molecule type" value="Genomic_DNA"/>
</dbReference>
<comment type="similarity">
    <text evidence="1 5">Belongs to the TCP-1 chaperonin family.</text>
</comment>
<evidence type="ECO:0000256" key="5">
    <source>
        <dbReference type="RuleBase" id="RU004187"/>
    </source>
</evidence>
<evidence type="ECO:0000256" key="3">
    <source>
        <dbReference type="ARBA" id="ARBA00022840"/>
    </source>
</evidence>
<dbReference type="InterPro" id="IPR017998">
    <property type="entry name" value="Chaperone_TCP-1"/>
</dbReference>
<dbReference type="Gene3D" id="3.50.7.10">
    <property type="entry name" value="GroEL"/>
    <property type="match status" value="1"/>
</dbReference>
<evidence type="ECO:0000313" key="7">
    <source>
        <dbReference type="Proteomes" id="UP000017840"/>
    </source>
</evidence>
<dbReference type="GO" id="GO:0140662">
    <property type="term" value="F:ATP-dependent protein folding chaperone"/>
    <property type="evidence" value="ECO:0007669"/>
    <property type="project" value="InterPro"/>
</dbReference>
<reference evidence="6 7" key="1">
    <citation type="journal article" date="2013" name="Genome Announc.">
        <title>Draft Genome Sequence of 'Candidatus Halobonum tyrrellensis' Strain G22, Isolated from the Hypersaline Waters of Lake Tyrrell, Australia.</title>
        <authorList>
            <person name="Ugalde J.A."/>
            <person name="Narasingarao P."/>
            <person name="Kuo S."/>
            <person name="Podell S."/>
            <person name="Allen E.E."/>
        </authorList>
    </citation>
    <scope>NUCLEOTIDE SEQUENCE [LARGE SCALE GENOMIC DNA]</scope>
    <source>
        <strain evidence="6 7">G22</strain>
    </source>
</reference>
<evidence type="ECO:0000256" key="2">
    <source>
        <dbReference type="ARBA" id="ARBA00022741"/>
    </source>
</evidence>
<dbReference type="SUPFAM" id="SSF52029">
    <property type="entry name" value="GroEL apical domain-like"/>
    <property type="match status" value="1"/>
</dbReference>
<name>V4GNT8_9EURY</name>
<dbReference type="PANTHER" id="PTHR11353">
    <property type="entry name" value="CHAPERONIN"/>
    <property type="match status" value="1"/>
</dbReference>
<dbReference type="Gene3D" id="1.10.560.10">
    <property type="entry name" value="GroEL-like equatorial domain"/>
    <property type="match status" value="1"/>
</dbReference>
<organism evidence="6 7">
    <name type="scientific">Candidatus Halobonum tyrrellensis G22</name>
    <dbReference type="NCBI Taxonomy" id="1324957"/>
    <lineage>
        <taxon>Archaea</taxon>
        <taxon>Methanobacteriati</taxon>
        <taxon>Methanobacteriota</taxon>
        <taxon>Stenosarchaea group</taxon>
        <taxon>Halobacteria</taxon>
        <taxon>Halobacteriales</taxon>
        <taxon>Haloferacaceae</taxon>
        <taxon>Candidatus Halobonum</taxon>
    </lineage>
</organism>
<dbReference type="InterPro" id="IPR027413">
    <property type="entry name" value="GROEL-like_equatorial_sf"/>
</dbReference>
<evidence type="ECO:0000256" key="4">
    <source>
        <dbReference type="ARBA" id="ARBA00023186"/>
    </source>
</evidence>
<dbReference type="InterPro" id="IPR027409">
    <property type="entry name" value="GroEL-like_apical_dom_sf"/>
</dbReference>
<dbReference type="NCBIfam" id="NF041082">
    <property type="entry name" value="thermosome_alpha"/>
    <property type="match status" value="1"/>
</dbReference>
<dbReference type="RefSeq" id="WP_023395789.1">
    <property type="nucleotide sequence ID" value="NZ_ASGZ01000064.1"/>
</dbReference>
<dbReference type="NCBIfam" id="NF041083">
    <property type="entry name" value="thermosome_beta"/>
    <property type="match status" value="1"/>
</dbReference>
<dbReference type="AlphaFoldDB" id="V4GNT8"/>
<dbReference type="OrthoDB" id="9362at2157"/>
<keyword evidence="7" id="KW-1185">Reference proteome</keyword>
<proteinExistence type="inferred from homology"/>
<comment type="caution">
    <text evidence="6">The sequence shown here is derived from an EMBL/GenBank/DDBJ whole genome shotgun (WGS) entry which is preliminary data.</text>
</comment>
<keyword evidence="2 5" id="KW-0547">Nucleotide-binding</keyword>
<dbReference type="Pfam" id="PF00118">
    <property type="entry name" value="Cpn60_TCP1"/>
    <property type="match status" value="1"/>
</dbReference>
<dbReference type="STRING" id="1324957.K933_16102"/>
<evidence type="ECO:0000256" key="1">
    <source>
        <dbReference type="ARBA" id="ARBA00008020"/>
    </source>
</evidence>
<dbReference type="Gene3D" id="3.30.260.10">
    <property type="entry name" value="TCP-1-like chaperonin intermediate domain"/>
    <property type="match status" value="1"/>
</dbReference>
<sequence length="540" mass="55670">MSERRGRGDTRFAAVATDDVGHLRGADARSSNVGAARAVADTVRSTLGPAGLDTMLVSERGSVTVTNDGETILKSMDVDHPAARVVVEVAKAQATAAGDGTTTAVLFAGELLRGADRLLDHGTPPAAVVTGYQWAADRLLDELDDLADLADPVDPADLDDPDDDLLRRVAETSLTGKAVEGHAGVLAGLVLDATAAVRVGRVVDLDYLELVARPGASAAASELRRGAVLDAGPVADSMPTDLAGARVLVLQETFDLPEPETEARVAVGTADGRGRLRRRETRRARDAADRVTDLGVDVVLCHERVDDRIAARLAARGVLAVEHLEREGVDLGFLQEVTGATAVSGSRHATRDSLGRVDVSREGSNGPLYVENPDGHGVTLVVRGSTDHVAAEVERAVSDAVDVVARTVRDGRVVAGAGATETELAARLRAAAPGVDGRPQLAVEAFADALEAVPTTLARNAGLDPVDALVALRAAHADGRTAAGVDIATGGVADATAAGVVQPAYVLEQAAYNAAKVASALLKVDEVISVGRREFETGAG</sequence>
<evidence type="ECO:0000313" key="6">
    <source>
        <dbReference type="EMBL" id="ESP87056.1"/>
    </source>
</evidence>
<accession>V4GNT8</accession>
<dbReference type="InterPro" id="IPR027410">
    <property type="entry name" value="TCP-1-like_intermed_sf"/>
</dbReference>
<dbReference type="GO" id="GO:0005524">
    <property type="term" value="F:ATP binding"/>
    <property type="evidence" value="ECO:0007669"/>
    <property type="project" value="UniProtKB-KW"/>
</dbReference>
<protein>
    <submittedName>
        <fullName evidence="6">Thermosome</fullName>
    </submittedName>
</protein>
<dbReference type="SUPFAM" id="SSF54849">
    <property type="entry name" value="GroEL-intermediate domain like"/>
    <property type="match status" value="1"/>
</dbReference>